<proteinExistence type="predicted"/>
<accession>A0A0C3D221</accession>
<reference evidence="1 2" key="1">
    <citation type="submission" date="2014-04" db="EMBL/GenBank/DDBJ databases">
        <authorList>
            <consortium name="DOE Joint Genome Institute"/>
            <person name="Kuo A."/>
            <person name="Kohler A."/>
            <person name="Nagy L.G."/>
            <person name="Floudas D."/>
            <person name="Copeland A."/>
            <person name="Barry K.W."/>
            <person name="Cichocki N."/>
            <person name="Veneault-Fourrey C."/>
            <person name="LaButti K."/>
            <person name="Lindquist E.A."/>
            <person name="Lipzen A."/>
            <person name="Lundell T."/>
            <person name="Morin E."/>
            <person name="Murat C."/>
            <person name="Sun H."/>
            <person name="Tunlid A."/>
            <person name="Henrissat B."/>
            <person name="Grigoriev I.V."/>
            <person name="Hibbett D.S."/>
            <person name="Martin F."/>
            <person name="Nordberg H.P."/>
            <person name="Cantor M.N."/>
            <person name="Hua S.X."/>
        </authorList>
    </citation>
    <scope>NUCLEOTIDE SEQUENCE [LARGE SCALE GENOMIC DNA]</scope>
    <source>
        <strain evidence="1 2">Foug A</strain>
    </source>
</reference>
<evidence type="ECO:0000313" key="1">
    <source>
        <dbReference type="EMBL" id="KIM54880.1"/>
    </source>
</evidence>
<dbReference type="EMBL" id="KN822145">
    <property type="protein sequence ID" value="KIM54880.1"/>
    <property type="molecule type" value="Genomic_DNA"/>
</dbReference>
<reference evidence="2" key="2">
    <citation type="submission" date="2015-01" db="EMBL/GenBank/DDBJ databases">
        <title>Evolutionary Origins and Diversification of the Mycorrhizal Mutualists.</title>
        <authorList>
            <consortium name="DOE Joint Genome Institute"/>
            <consortium name="Mycorrhizal Genomics Consortium"/>
            <person name="Kohler A."/>
            <person name="Kuo A."/>
            <person name="Nagy L.G."/>
            <person name="Floudas D."/>
            <person name="Copeland A."/>
            <person name="Barry K.W."/>
            <person name="Cichocki N."/>
            <person name="Veneault-Fourrey C."/>
            <person name="LaButti K."/>
            <person name="Lindquist E.A."/>
            <person name="Lipzen A."/>
            <person name="Lundell T."/>
            <person name="Morin E."/>
            <person name="Murat C."/>
            <person name="Riley R."/>
            <person name="Ohm R."/>
            <person name="Sun H."/>
            <person name="Tunlid A."/>
            <person name="Henrissat B."/>
            <person name="Grigoriev I.V."/>
            <person name="Hibbett D.S."/>
            <person name="Martin F."/>
        </authorList>
    </citation>
    <scope>NUCLEOTIDE SEQUENCE [LARGE SCALE GENOMIC DNA]</scope>
    <source>
        <strain evidence="2">Foug A</strain>
    </source>
</reference>
<name>A0A0C3D221_9AGAM</name>
<organism evidence="1 2">
    <name type="scientific">Scleroderma citrinum Foug A</name>
    <dbReference type="NCBI Taxonomy" id="1036808"/>
    <lineage>
        <taxon>Eukaryota</taxon>
        <taxon>Fungi</taxon>
        <taxon>Dikarya</taxon>
        <taxon>Basidiomycota</taxon>
        <taxon>Agaricomycotina</taxon>
        <taxon>Agaricomycetes</taxon>
        <taxon>Agaricomycetidae</taxon>
        <taxon>Boletales</taxon>
        <taxon>Sclerodermatineae</taxon>
        <taxon>Sclerodermataceae</taxon>
        <taxon>Scleroderma</taxon>
    </lineage>
</organism>
<dbReference type="OrthoDB" id="2662702at2759"/>
<dbReference type="InParanoid" id="A0A0C3D221"/>
<feature type="non-terminal residue" evidence="1">
    <location>
        <position position="1"/>
    </location>
</feature>
<evidence type="ECO:0000313" key="2">
    <source>
        <dbReference type="Proteomes" id="UP000053989"/>
    </source>
</evidence>
<protein>
    <submittedName>
        <fullName evidence="1">Uncharacterized protein</fullName>
    </submittedName>
</protein>
<gene>
    <name evidence="1" type="ORF">SCLCIDRAFT_69646</name>
</gene>
<feature type="non-terminal residue" evidence="1">
    <location>
        <position position="135"/>
    </location>
</feature>
<dbReference type="HOGENOM" id="CLU_096306_3_0_1"/>
<keyword evidence="2" id="KW-1185">Reference proteome</keyword>
<dbReference type="AlphaFoldDB" id="A0A0C3D221"/>
<sequence>ELAELRRELADEEATFQGGMVGADDDEAVEEVDNDEGWVDEMDNLTDKEKEDLERSIRPVKLALVKLRKVAFKIVHSTTIVLPAWKEILNDLCLTISLMPRDVATRWNSTFDLLEYALKHRRAVDLLMQRRELGL</sequence>
<dbReference type="Proteomes" id="UP000053989">
    <property type="component" value="Unassembled WGS sequence"/>
</dbReference>